<accession>A0A2A3YYH1</accession>
<accession>A0A368M322</accession>
<dbReference type="InterPro" id="IPR013538">
    <property type="entry name" value="ASHA1/2-like_C"/>
</dbReference>
<proteinExistence type="inferred from homology"/>
<dbReference type="InterPro" id="IPR023393">
    <property type="entry name" value="START-like_dom_sf"/>
</dbReference>
<organism evidence="3 4">
    <name type="scientific">Brevibacterium aurantiacum</name>
    <dbReference type="NCBI Taxonomy" id="273384"/>
    <lineage>
        <taxon>Bacteria</taxon>
        <taxon>Bacillati</taxon>
        <taxon>Actinomycetota</taxon>
        <taxon>Actinomycetes</taxon>
        <taxon>Micrococcales</taxon>
        <taxon>Brevibacteriaceae</taxon>
        <taxon>Brevibacterium</taxon>
    </lineage>
</organism>
<comment type="caution">
    <text evidence="3">The sequence shown here is derived from an EMBL/GenBank/DDBJ whole genome shotgun (WGS) entry which is preliminary data.</text>
</comment>
<dbReference type="Gene3D" id="3.30.530.20">
    <property type="match status" value="1"/>
</dbReference>
<evidence type="ECO:0000313" key="4">
    <source>
        <dbReference type="Proteomes" id="UP000218620"/>
    </source>
</evidence>
<dbReference type="EMBL" id="NRGQ01000003">
    <property type="protein sequence ID" value="PCC44319.1"/>
    <property type="molecule type" value="Genomic_DNA"/>
</dbReference>
<dbReference type="SUPFAM" id="SSF55961">
    <property type="entry name" value="Bet v1-like"/>
    <property type="match status" value="1"/>
</dbReference>
<evidence type="ECO:0000313" key="3">
    <source>
        <dbReference type="EMBL" id="PCC44319.1"/>
    </source>
</evidence>
<dbReference type="AlphaFoldDB" id="A0A2A3YYH1"/>
<comment type="similarity">
    <text evidence="1">Belongs to the AHA1 family.</text>
</comment>
<dbReference type="Pfam" id="PF08327">
    <property type="entry name" value="AHSA1"/>
    <property type="match status" value="1"/>
</dbReference>
<evidence type="ECO:0000256" key="1">
    <source>
        <dbReference type="ARBA" id="ARBA00006817"/>
    </source>
</evidence>
<sequence length="197" mass="21053">MAGRSRAVVSGFCRSPTPTAIESSSPESEARGLVNPTTDTIRLSTEIARPRGDVWAAFADTEARQQWSAPASERLVYDRDDFRTGGSAQYRCGSPEALEFSAAIDYIHVEEEEFAVHTDTVWHGNELLATGMITWSFADVPAGTSVTIVNQVVSFVGGDMIDGSRNGHRIALEQLGAFLTGPGQVGSSTTDGDGRPT</sequence>
<evidence type="ECO:0000259" key="2">
    <source>
        <dbReference type="Pfam" id="PF08327"/>
    </source>
</evidence>
<dbReference type="Proteomes" id="UP000218620">
    <property type="component" value="Unassembled WGS sequence"/>
</dbReference>
<protein>
    <recommendedName>
        <fullName evidence="2">Activator of Hsp90 ATPase homologue 1/2-like C-terminal domain-containing protein</fullName>
    </recommendedName>
</protein>
<feature type="domain" description="Activator of Hsp90 ATPase homologue 1/2-like C-terminal" evidence="2">
    <location>
        <begin position="50"/>
        <end position="178"/>
    </location>
</feature>
<name>A0A2A3YYH1_BREAU</name>
<reference evidence="3 4" key="1">
    <citation type="journal article" date="2017" name="Elife">
        <title>Extensive horizontal gene transfer in cheese-associated bacteria.</title>
        <authorList>
            <person name="Bonham K.S."/>
            <person name="Wolfe B.E."/>
            <person name="Dutton R.J."/>
        </authorList>
    </citation>
    <scope>NUCLEOTIDE SEQUENCE [LARGE SCALE GENOMIC DNA]</scope>
    <source>
        <strain evidence="3 4">962_8</strain>
    </source>
</reference>
<gene>
    <name evidence="3" type="ORF">CIK65_01615</name>
</gene>